<sequence length="96" mass="9956">MSIARNLVFSALVACAVGGGMMAYDTWTGAEWEVSPDQIAAARAEGKAGLESSPGTVTVLPIRSETADILPFKWALYGLAAGIVAFIGLRKKKAAA</sequence>
<evidence type="ECO:0000256" key="1">
    <source>
        <dbReference type="SAM" id="Phobius"/>
    </source>
</evidence>
<protein>
    <submittedName>
        <fullName evidence="3">Uncharacterized protein</fullName>
    </submittedName>
</protein>
<gene>
    <name evidence="3" type="ORF">GCM10007923_05720</name>
</gene>
<feature type="transmembrane region" description="Helical" evidence="1">
    <location>
        <begin position="69"/>
        <end position="89"/>
    </location>
</feature>
<evidence type="ECO:0000313" key="3">
    <source>
        <dbReference type="EMBL" id="GLR49367.1"/>
    </source>
</evidence>
<feature type="chain" id="PRO_5046339086" evidence="2">
    <location>
        <begin position="17"/>
        <end position="96"/>
    </location>
</feature>
<dbReference type="Proteomes" id="UP001156702">
    <property type="component" value="Unassembled WGS sequence"/>
</dbReference>
<accession>A0ABQ5ZBW2</accession>
<dbReference type="EMBL" id="BSOP01000005">
    <property type="protein sequence ID" value="GLR49367.1"/>
    <property type="molecule type" value="Genomic_DNA"/>
</dbReference>
<reference evidence="4" key="1">
    <citation type="journal article" date="2019" name="Int. J. Syst. Evol. Microbiol.">
        <title>The Global Catalogue of Microorganisms (GCM) 10K type strain sequencing project: providing services to taxonomists for standard genome sequencing and annotation.</title>
        <authorList>
            <consortium name="The Broad Institute Genomics Platform"/>
            <consortium name="The Broad Institute Genome Sequencing Center for Infectious Disease"/>
            <person name="Wu L."/>
            <person name="Ma J."/>
        </authorList>
    </citation>
    <scope>NUCLEOTIDE SEQUENCE [LARGE SCALE GENOMIC DNA]</scope>
    <source>
        <strain evidence="4">NBRC 102122</strain>
    </source>
</reference>
<keyword evidence="4" id="KW-1185">Reference proteome</keyword>
<organism evidence="3 4">
    <name type="scientific">Shinella yambaruensis</name>
    <dbReference type="NCBI Taxonomy" id="415996"/>
    <lineage>
        <taxon>Bacteria</taxon>
        <taxon>Pseudomonadati</taxon>
        <taxon>Pseudomonadota</taxon>
        <taxon>Alphaproteobacteria</taxon>
        <taxon>Hyphomicrobiales</taxon>
        <taxon>Rhizobiaceae</taxon>
        <taxon>Shinella</taxon>
    </lineage>
</organism>
<name>A0ABQ5ZBW2_9HYPH</name>
<keyword evidence="1" id="KW-0812">Transmembrane</keyword>
<proteinExistence type="predicted"/>
<keyword evidence="1" id="KW-0472">Membrane</keyword>
<keyword evidence="2" id="KW-0732">Signal</keyword>
<evidence type="ECO:0000256" key="2">
    <source>
        <dbReference type="SAM" id="SignalP"/>
    </source>
</evidence>
<comment type="caution">
    <text evidence="3">The sequence shown here is derived from an EMBL/GenBank/DDBJ whole genome shotgun (WGS) entry which is preliminary data.</text>
</comment>
<dbReference type="RefSeq" id="WP_244765591.1">
    <property type="nucleotide sequence ID" value="NZ_BSOP01000005.1"/>
</dbReference>
<feature type="signal peptide" evidence="2">
    <location>
        <begin position="1"/>
        <end position="16"/>
    </location>
</feature>
<keyword evidence="1" id="KW-1133">Transmembrane helix</keyword>
<evidence type="ECO:0000313" key="4">
    <source>
        <dbReference type="Proteomes" id="UP001156702"/>
    </source>
</evidence>